<organism evidence="3 4">
    <name type="scientific">Kaistia geumhonensis</name>
    <dbReference type="NCBI Taxonomy" id="410839"/>
    <lineage>
        <taxon>Bacteria</taxon>
        <taxon>Pseudomonadati</taxon>
        <taxon>Pseudomonadota</taxon>
        <taxon>Alphaproteobacteria</taxon>
        <taxon>Hyphomicrobiales</taxon>
        <taxon>Kaistiaceae</taxon>
        <taxon>Kaistia</taxon>
    </lineage>
</organism>
<name>A0ABU0M3X8_9HYPH</name>
<feature type="transmembrane region" description="Helical" evidence="2">
    <location>
        <begin position="473"/>
        <end position="493"/>
    </location>
</feature>
<dbReference type="SUPFAM" id="SSF82693">
    <property type="entry name" value="Multidrug efflux transporter AcrB pore domain, PN1, PN2, PC1 and PC2 subdomains"/>
    <property type="match status" value="3"/>
</dbReference>
<dbReference type="Gene3D" id="3.30.2090.10">
    <property type="entry name" value="Multidrug efflux transporter AcrB TolC docking domain, DN and DC subdomains"/>
    <property type="match status" value="2"/>
</dbReference>
<dbReference type="InterPro" id="IPR027463">
    <property type="entry name" value="AcrB_DN_DC_subdom"/>
</dbReference>
<feature type="transmembrane region" description="Helical" evidence="2">
    <location>
        <begin position="921"/>
        <end position="943"/>
    </location>
</feature>
<feature type="transmembrane region" description="Helical" evidence="2">
    <location>
        <begin position="1028"/>
        <end position="1054"/>
    </location>
</feature>
<evidence type="ECO:0000256" key="2">
    <source>
        <dbReference type="SAM" id="Phobius"/>
    </source>
</evidence>
<feature type="transmembrane region" description="Helical" evidence="2">
    <location>
        <begin position="505"/>
        <end position="524"/>
    </location>
</feature>
<dbReference type="Gene3D" id="3.30.70.1430">
    <property type="entry name" value="Multidrug efflux transporter AcrB pore domain"/>
    <property type="match status" value="2"/>
</dbReference>
<feature type="transmembrane region" description="Helical" evidence="2">
    <location>
        <begin position="997"/>
        <end position="1016"/>
    </location>
</feature>
<evidence type="ECO:0000313" key="4">
    <source>
        <dbReference type="Proteomes" id="UP001223743"/>
    </source>
</evidence>
<dbReference type="PANTHER" id="PTHR32063">
    <property type="match status" value="1"/>
</dbReference>
<evidence type="ECO:0000313" key="3">
    <source>
        <dbReference type="EMBL" id="MDQ0515643.1"/>
    </source>
</evidence>
<keyword evidence="2" id="KW-1133">Transmembrane helix</keyword>
<keyword evidence="2" id="KW-0812">Transmembrane</keyword>
<keyword evidence="4" id="KW-1185">Reference proteome</keyword>
<dbReference type="Gene3D" id="3.30.70.1440">
    <property type="entry name" value="Multidrug efflux transporter AcrB pore domain"/>
    <property type="match status" value="1"/>
</dbReference>
<gene>
    <name evidence="3" type="ORF">QO015_001256</name>
</gene>
<feature type="transmembrane region" description="Helical" evidence="2">
    <location>
        <begin position="379"/>
        <end position="395"/>
    </location>
</feature>
<comment type="caution">
    <text evidence="3">The sequence shown here is derived from an EMBL/GenBank/DDBJ whole genome shotgun (WGS) entry which is preliminary data.</text>
</comment>
<evidence type="ECO:0000256" key="1">
    <source>
        <dbReference type="SAM" id="MobiDB-lite"/>
    </source>
</evidence>
<feature type="compositionally biased region" description="Basic and acidic residues" evidence="1">
    <location>
        <begin position="1074"/>
        <end position="1085"/>
    </location>
</feature>
<sequence length="1110" mass="116393">MTDKSAGTPPKDASRDGTGEGLAREHVRDAHGHDMEHDPIPESGTTPSGISALSVRRPVLAIVANLLIVVAGLAAIGGVEIRELPNIDQPVVTITTTYTGATPDTMDKEVTSVIENAAAGVSGWTDIQSTSTSGRSRVTVQFSDSTDINVAASDLRDAVGNAQRNLPEDADPPTIAKADTNGDAIMRLAVTSTKQNIETLTQLVDDVVVDRLKSVEGVADVQVNGDRSPMISIYIDPMRLAAYGLTVADLKNALATVALDVPAGNLTDTNRAMFVRADASVKGADDVKAIRIKGDTRVGDVADVVFGPAAKSSMLQVNGRTGIGLGIVRQASSNTLTISEGVRKAVEELKTSLPADVSIRVTSDDANFIAGSFEEVERSLVLAIVIVIAIIYLFLGSLRTTLIPAITVPVSLLGTIAAMYMMGFSLNILTLLALVLATGLVVDDAIVVLENIARRRHEGMGPRAAAVLGAKQVFFAVISTTATLAAVFIPISFFKGTAGRLFSEFGFVLAFSVALSAFVALTLVPMMASRFLGEGGHGGEGRGNLFNRALNAIGRRGHKLYEKLLDASLAAPMVVILLSVLFAGGAFLAFENLPQQLTPQEDRGAVIISMNTPQGSTVDYTQGQMQIVQRAIQPLLDSGEATNAFSVAGNFNSPNSGFMFVTLAPWSERTRSQQDIAAEIQAKVRNIPGAVVNLRQANSLGIRGGGQGLTFAVTGIDYDSISKGATDLIGTLSQNPAFANVQLNYDLNQPQLKVNIDRDRAADLGVSVADIGTIVSTLLAGADMGNFYIGDDKIDIRAMAPDGMIVTPSDLENVQVRTASGVMIPLSSVVTVSEESTSPTLARQSQRRAVPITATLAPGEDLGSAMQILDEVAATSLPAGLGIVYTGEAATLNETSSGVATTFGFAVIIILLVLAAQFESFVSAAILFATVPFGVASGIYAILLSGGSLNIYTQIGLVMLVGLMAKNGILIVEFANQLRDEGLSVRDAIRDACLIRLRPVLMTMIATVLGGLPLILTGGAGSEARAALGWIMVGGLGFSALATLFLTPVAFLLLARFGKPRIAEEQRLTRELAEAAADDRRRRAEAPAATPLARSEPETGPDRPLQIAAE</sequence>
<feature type="transmembrane region" description="Helical" evidence="2">
    <location>
        <begin position="59"/>
        <end position="79"/>
    </location>
</feature>
<feature type="region of interest" description="Disordered" evidence="1">
    <location>
        <begin position="1"/>
        <end position="26"/>
    </location>
</feature>
<protein>
    <submittedName>
        <fullName evidence="3">HAE1 family hydrophobic/amphiphilic exporter-1</fullName>
    </submittedName>
</protein>
<dbReference type="Gene3D" id="3.30.70.1320">
    <property type="entry name" value="Multidrug efflux transporter AcrB pore domain like"/>
    <property type="match status" value="1"/>
</dbReference>
<feature type="region of interest" description="Disordered" evidence="1">
    <location>
        <begin position="1074"/>
        <end position="1110"/>
    </location>
</feature>
<dbReference type="PRINTS" id="PR00702">
    <property type="entry name" value="ACRIFLAVINRP"/>
</dbReference>
<feature type="transmembrane region" description="Helical" evidence="2">
    <location>
        <begin position="896"/>
        <end position="914"/>
    </location>
</feature>
<feature type="transmembrane region" description="Helical" evidence="2">
    <location>
        <begin position="564"/>
        <end position="590"/>
    </location>
</feature>
<dbReference type="SUPFAM" id="SSF82866">
    <property type="entry name" value="Multidrug efflux transporter AcrB transmembrane domain"/>
    <property type="match status" value="2"/>
</dbReference>
<dbReference type="SUPFAM" id="SSF82714">
    <property type="entry name" value="Multidrug efflux transporter AcrB TolC docking domain, DN and DC subdomains"/>
    <property type="match status" value="2"/>
</dbReference>
<accession>A0ABU0M3X8</accession>
<reference evidence="3 4" key="1">
    <citation type="submission" date="2023-07" db="EMBL/GenBank/DDBJ databases">
        <title>Genomic Encyclopedia of Type Strains, Phase IV (KMG-IV): sequencing the most valuable type-strain genomes for metagenomic binning, comparative biology and taxonomic classification.</title>
        <authorList>
            <person name="Goeker M."/>
        </authorList>
    </citation>
    <scope>NUCLEOTIDE SEQUENCE [LARGE SCALE GENOMIC DNA]</scope>
    <source>
        <strain evidence="3 4">B1-1</strain>
    </source>
</reference>
<dbReference type="InterPro" id="IPR001036">
    <property type="entry name" value="Acrflvin-R"/>
</dbReference>
<dbReference type="Pfam" id="PF00873">
    <property type="entry name" value="ACR_tran"/>
    <property type="match status" value="1"/>
</dbReference>
<dbReference type="Gene3D" id="1.20.1640.10">
    <property type="entry name" value="Multidrug efflux transporter AcrB transmembrane domain"/>
    <property type="match status" value="2"/>
</dbReference>
<dbReference type="PANTHER" id="PTHR32063:SF28">
    <property type="entry name" value="BLR2861 PROTEIN"/>
    <property type="match status" value="1"/>
</dbReference>
<dbReference type="Proteomes" id="UP001223743">
    <property type="component" value="Unassembled WGS sequence"/>
</dbReference>
<feature type="compositionally biased region" description="Basic and acidic residues" evidence="1">
    <location>
        <begin position="12"/>
        <end position="26"/>
    </location>
</feature>
<dbReference type="EMBL" id="JAUSWJ010000001">
    <property type="protein sequence ID" value="MDQ0515643.1"/>
    <property type="molecule type" value="Genomic_DNA"/>
</dbReference>
<proteinExistence type="predicted"/>
<keyword evidence="2" id="KW-0472">Membrane</keyword>